<evidence type="ECO:0000313" key="1">
    <source>
        <dbReference type="EMBL" id="CDF59182.1"/>
    </source>
</evidence>
<organism evidence="1 2">
    <name type="scientific">Thermobrachium celere DSM 8682</name>
    <dbReference type="NCBI Taxonomy" id="941824"/>
    <lineage>
        <taxon>Bacteria</taxon>
        <taxon>Bacillati</taxon>
        <taxon>Bacillota</taxon>
        <taxon>Clostridia</taxon>
        <taxon>Eubacteriales</taxon>
        <taxon>Clostridiaceae</taxon>
        <taxon>Thermobrachium</taxon>
    </lineage>
</organism>
<dbReference type="HOGENOM" id="CLU_1905768_0_0_9"/>
<name>R7RSL1_9CLOT</name>
<proteinExistence type="predicted"/>
<gene>
    <name evidence="1" type="ORF">TCEL_02250</name>
</gene>
<accession>R7RSL1</accession>
<dbReference type="EMBL" id="CAVN010000149">
    <property type="protein sequence ID" value="CDF59182.1"/>
    <property type="molecule type" value="Genomic_DNA"/>
</dbReference>
<keyword evidence="2" id="KW-1185">Reference proteome</keyword>
<reference evidence="1" key="1">
    <citation type="submission" date="2013-03" db="EMBL/GenBank/DDBJ databases">
        <title>Draft genome sequence of the hydrogen-ethanol-producing anaerobic alkalithermophilic Caloramator celere.</title>
        <authorList>
            <person name="Ciranna A."/>
            <person name="Larjo A."/>
            <person name="Kivisto A."/>
            <person name="Santala V."/>
            <person name="Roos C."/>
            <person name="Karp M."/>
        </authorList>
    </citation>
    <scope>NUCLEOTIDE SEQUENCE [LARGE SCALE GENOMIC DNA]</scope>
    <source>
        <strain evidence="1">DSM 8682</strain>
    </source>
</reference>
<protein>
    <submittedName>
        <fullName evidence="1">Uncharacterized protein</fullName>
    </submittedName>
</protein>
<comment type="caution">
    <text evidence="1">The sequence shown here is derived from an EMBL/GenBank/DDBJ whole genome shotgun (WGS) entry which is preliminary data.</text>
</comment>
<dbReference type="RefSeq" id="WP_018666404.1">
    <property type="nucleotide sequence ID" value="NZ_HF952039.1"/>
</dbReference>
<dbReference type="Proteomes" id="UP000014923">
    <property type="component" value="Unassembled WGS sequence"/>
</dbReference>
<evidence type="ECO:0000313" key="2">
    <source>
        <dbReference type="Proteomes" id="UP000014923"/>
    </source>
</evidence>
<dbReference type="AlphaFoldDB" id="R7RSL1"/>
<dbReference type="eggNOG" id="ENOG5033WK7">
    <property type="taxonomic scope" value="Bacteria"/>
</dbReference>
<sequence>MCYFMFVETNSSINEDVILRNEKSSLYVQNLSNIVKTKYDKLYHISNGHCACDIVVSPHRLTENVLDIIKNIDGEFKFIIIDSNKEDVEPLLEENNDFDMFLSKFKSEEISLDEFIKKYPKEIQFDVLYKIKR</sequence>
<dbReference type="OrthoDB" id="1952724at2"/>